<dbReference type="OrthoDB" id="118834at2"/>
<evidence type="ECO:0000259" key="1">
    <source>
        <dbReference type="Pfam" id="PF13924"/>
    </source>
</evidence>
<feature type="domain" description="Lipocalin-like" evidence="1">
    <location>
        <begin position="8"/>
        <end position="116"/>
    </location>
</feature>
<proteinExistence type="predicted"/>
<dbReference type="Pfam" id="PF13924">
    <property type="entry name" value="Lipocalin_5"/>
    <property type="match status" value="1"/>
</dbReference>
<evidence type="ECO:0000313" key="3">
    <source>
        <dbReference type="Proteomes" id="UP000324758"/>
    </source>
</evidence>
<accession>A0A5D3JYM8</accession>
<dbReference type="RefSeq" id="WP_148778854.1">
    <property type="nucleotide sequence ID" value="NZ_VSSS01000103.1"/>
</dbReference>
<protein>
    <submittedName>
        <fullName evidence="2">Lipocalin-like domain-containing protein</fullName>
    </submittedName>
</protein>
<reference evidence="2 3" key="1">
    <citation type="submission" date="2019-08" db="EMBL/GenBank/DDBJ databases">
        <title>Bradyrhizobium hipponensis sp. nov., a rhizobium isolated from a Lupinus angustifolius root nodule in Tunisia.</title>
        <authorList>
            <person name="Off K."/>
            <person name="Rejili M."/>
            <person name="Mars M."/>
            <person name="Brachmann A."/>
            <person name="Marin M."/>
        </authorList>
    </citation>
    <scope>NUCLEOTIDE SEQUENCE [LARGE SCALE GENOMIC DNA]</scope>
    <source>
        <strain evidence="2 3">CTAW71</strain>
    </source>
</reference>
<organism evidence="2 3">
    <name type="scientific">Bradyrhizobium rifense</name>
    <dbReference type="NCBI Taxonomy" id="515499"/>
    <lineage>
        <taxon>Bacteria</taxon>
        <taxon>Pseudomonadati</taxon>
        <taxon>Pseudomonadota</taxon>
        <taxon>Alphaproteobacteria</taxon>
        <taxon>Hyphomicrobiales</taxon>
        <taxon>Nitrobacteraceae</taxon>
        <taxon>Bradyrhizobium</taxon>
    </lineage>
</organism>
<name>A0A5D3JYM8_9BRAD</name>
<sequence>MSKLERLVGTWLQVSIDTVAADGTRRPLYGENPKGIVIYTSDGYFSLMQARADLPKLQSGLPSKATADEAKAVITGSIAYFGTYSLDEATDILSLDIHASTLANFTGNPEEKRTITLLTDSELKFTRSFVREVTLETVFKRAT</sequence>
<gene>
    <name evidence="2" type="ORF">FXB40_45985</name>
</gene>
<dbReference type="AlphaFoldDB" id="A0A5D3JYM8"/>
<evidence type="ECO:0000313" key="2">
    <source>
        <dbReference type="EMBL" id="TYL83657.1"/>
    </source>
</evidence>
<dbReference type="InterPro" id="IPR024311">
    <property type="entry name" value="Lipocalin-like"/>
</dbReference>
<keyword evidence="3" id="KW-1185">Reference proteome</keyword>
<dbReference type="Proteomes" id="UP000324758">
    <property type="component" value="Unassembled WGS sequence"/>
</dbReference>
<comment type="caution">
    <text evidence="2">The sequence shown here is derived from an EMBL/GenBank/DDBJ whole genome shotgun (WGS) entry which is preliminary data.</text>
</comment>
<dbReference type="EMBL" id="VSSS01000103">
    <property type="protein sequence ID" value="TYL83657.1"/>
    <property type="molecule type" value="Genomic_DNA"/>
</dbReference>